<dbReference type="EMBL" id="RZGY01000004">
    <property type="protein sequence ID" value="RUQ81948.1"/>
    <property type="molecule type" value="Genomic_DNA"/>
</dbReference>
<protein>
    <submittedName>
        <fullName evidence="2">Uncharacterized protein</fullName>
    </submittedName>
</protein>
<organism evidence="2 4">
    <name type="scientific">Labedella gwakjiensis</name>
    <dbReference type="NCBI Taxonomy" id="390269"/>
    <lineage>
        <taxon>Bacteria</taxon>
        <taxon>Bacillati</taxon>
        <taxon>Actinomycetota</taxon>
        <taxon>Actinomycetes</taxon>
        <taxon>Micrococcales</taxon>
        <taxon>Microbacteriaceae</taxon>
        <taxon>Labedella</taxon>
    </lineage>
</organism>
<gene>
    <name evidence="2" type="ORF">CLV49_0758</name>
    <name evidence="3" type="ORF">ELQ93_16805</name>
</gene>
<evidence type="ECO:0000256" key="1">
    <source>
        <dbReference type="SAM" id="MobiDB-lite"/>
    </source>
</evidence>
<keyword evidence="5" id="KW-1185">Reference proteome</keyword>
<proteinExistence type="predicted"/>
<dbReference type="Proteomes" id="UP000241203">
    <property type="component" value="Unassembled WGS sequence"/>
</dbReference>
<dbReference type="AlphaFoldDB" id="A0A2P8GT81"/>
<evidence type="ECO:0000313" key="3">
    <source>
        <dbReference type="EMBL" id="RUQ81948.1"/>
    </source>
</evidence>
<evidence type="ECO:0000313" key="4">
    <source>
        <dbReference type="Proteomes" id="UP000241203"/>
    </source>
</evidence>
<evidence type="ECO:0000313" key="2">
    <source>
        <dbReference type="EMBL" id="PSL37152.1"/>
    </source>
</evidence>
<name>A0A2P8GT81_9MICO</name>
<dbReference type="Proteomes" id="UP000268291">
    <property type="component" value="Unassembled WGS sequence"/>
</dbReference>
<dbReference type="RefSeq" id="WP_106562334.1">
    <property type="nucleotide sequence ID" value="NZ_PYAU01000001.1"/>
</dbReference>
<reference evidence="3 5" key="2">
    <citation type="submission" date="2018-12" db="EMBL/GenBank/DDBJ databases">
        <authorList>
            <person name="hu s."/>
            <person name="Xu Y."/>
            <person name="Xu B."/>
            <person name="Li F."/>
        </authorList>
    </citation>
    <scope>NUCLEOTIDE SEQUENCE [LARGE SCALE GENOMIC DNA]</scope>
    <source>
        <strain evidence="3 5">KSW2-17</strain>
    </source>
</reference>
<dbReference type="EMBL" id="PYAU01000001">
    <property type="protein sequence ID" value="PSL37152.1"/>
    <property type="molecule type" value="Genomic_DNA"/>
</dbReference>
<evidence type="ECO:0000313" key="5">
    <source>
        <dbReference type="Proteomes" id="UP000268291"/>
    </source>
</evidence>
<comment type="caution">
    <text evidence="2">The sequence shown here is derived from an EMBL/GenBank/DDBJ whole genome shotgun (WGS) entry which is preliminary data.</text>
</comment>
<feature type="region of interest" description="Disordered" evidence="1">
    <location>
        <begin position="79"/>
        <end position="111"/>
    </location>
</feature>
<reference evidence="2 4" key="1">
    <citation type="submission" date="2018-03" db="EMBL/GenBank/DDBJ databases">
        <title>Genomic Encyclopedia of Archaeal and Bacterial Type Strains, Phase II (KMG-II): from individual species to whole genera.</title>
        <authorList>
            <person name="Goeker M."/>
        </authorList>
    </citation>
    <scope>NUCLEOTIDE SEQUENCE [LARGE SCALE GENOMIC DNA]</scope>
    <source>
        <strain evidence="2 4">DSM 21548</strain>
    </source>
</reference>
<accession>A0A2P8GT81</accession>
<sequence>MARALIVVRPDDADASRLADAVADGLRDGGVFTHLCAACTAPDGPPDSWEMLIDGFRSHPDPRPEDRLVRFRATLRRSPHIATRAPATAEPSTPEPSTPEPSTEVELSGTADLGTAREWGLALADLVRSEVASRDIDRLAGAAGL</sequence>